<keyword evidence="6 12" id="KW-0732">Signal</keyword>
<dbReference type="InterPro" id="IPR041161">
    <property type="entry name" value="EGF_Tenascin"/>
</dbReference>
<evidence type="ECO:0000313" key="17">
    <source>
        <dbReference type="Proteomes" id="UP001178508"/>
    </source>
</evidence>
<evidence type="ECO:0000256" key="6">
    <source>
        <dbReference type="ARBA" id="ARBA00022729"/>
    </source>
</evidence>
<dbReference type="InterPro" id="IPR013783">
    <property type="entry name" value="Ig-like_fold"/>
</dbReference>
<dbReference type="SMART" id="SM00060">
    <property type="entry name" value="FN3"/>
    <property type="match status" value="16"/>
</dbReference>
<feature type="domain" description="Fibronectin type-III" evidence="14">
    <location>
        <begin position="962"/>
        <end position="1050"/>
    </location>
</feature>
<dbReference type="PANTHER" id="PTHR46708:SF1">
    <property type="entry name" value="TENASCIN"/>
    <property type="match status" value="1"/>
</dbReference>
<dbReference type="Pfam" id="PF23106">
    <property type="entry name" value="EGF_Teneurin"/>
    <property type="match status" value="3"/>
</dbReference>
<feature type="domain" description="Fibronectin type-III" evidence="14">
    <location>
        <begin position="2074"/>
        <end position="2162"/>
    </location>
</feature>
<dbReference type="CDD" id="cd00054">
    <property type="entry name" value="EGF_CA"/>
    <property type="match status" value="2"/>
</dbReference>
<evidence type="ECO:0000256" key="11">
    <source>
        <dbReference type="SAM" id="MobiDB-lite"/>
    </source>
</evidence>
<feature type="domain" description="Fibronectin type-III" evidence="14">
    <location>
        <begin position="1613"/>
        <end position="1704"/>
    </location>
</feature>
<feature type="compositionally biased region" description="Low complexity" evidence="11">
    <location>
        <begin position="1198"/>
        <end position="1224"/>
    </location>
</feature>
<dbReference type="InterPro" id="IPR050991">
    <property type="entry name" value="ECM_Regulatory_Proteins"/>
</dbReference>
<proteinExistence type="inferred from homology"/>
<dbReference type="FunFam" id="2.60.40.10:FF:000099">
    <property type="entry name" value="Fibronectin 1"/>
    <property type="match status" value="2"/>
</dbReference>
<feature type="domain" description="Fibronectin type-III" evidence="14">
    <location>
        <begin position="871"/>
        <end position="957"/>
    </location>
</feature>
<feature type="signal peptide" evidence="12">
    <location>
        <begin position="1"/>
        <end position="22"/>
    </location>
</feature>
<dbReference type="InterPro" id="IPR002181">
    <property type="entry name" value="Fibrinogen_a/b/g_C_dom"/>
</dbReference>
<feature type="domain" description="Fibronectin type-III" evidence="14">
    <location>
        <begin position="1432"/>
        <end position="1522"/>
    </location>
</feature>
<feature type="domain" description="Fibronectin type-III" evidence="14">
    <location>
        <begin position="601"/>
        <end position="691"/>
    </location>
</feature>
<dbReference type="EMBL" id="OY660876">
    <property type="protein sequence ID" value="CAJ1070425.1"/>
    <property type="molecule type" value="Genomic_DNA"/>
</dbReference>
<evidence type="ECO:0000313" key="16">
    <source>
        <dbReference type="EMBL" id="CAJ1070425.1"/>
    </source>
</evidence>
<keyword evidence="3" id="KW-0964">Secreted</keyword>
<evidence type="ECO:0000256" key="12">
    <source>
        <dbReference type="SAM" id="SignalP"/>
    </source>
</evidence>
<dbReference type="SMART" id="SM00181">
    <property type="entry name" value="EGF"/>
    <property type="match status" value="13"/>
</dbReference>
<dbReference type="PROSITE" id="PS50853">
    <property type="entry name" value="FN3"/>
    <property type="match status" value="14"/>
</dbReference>
<dbReference type="InterPro" id="IPR036116">
    <property type="entry name" value="FN3_sf"/>
</dbReference>
<accession>A0AAV1GB23</accession>
<evidence type="ECO:0000256" key="5">
    <source>
        <dbReference type="ARBA" id="ARBA00022536"/>
    </source>
</evidence>
<dbReference type="NCBIfam" id="NF040941">
    <property type="entry name" value="GGGWT_bact"/>
    <property type="match status" value="1"/>
</dbReference>
<feature type="domain" description="Fibronectin type-III" evidence="14">
    <location>
        <begin position="780"/>
        <end position="870"/>
    </location>
</feature>
<feature type="domain" description="Fibronectin type-III" evidence="14">
    <location>
        <begin position="1988"/>
        <end position="2073"/>
    </location>
</feature>
<feature type="domain" description="EGF-like" evidence="13">
    <location>
        <begin position="473"/>
        <end position="504"/>
    </location>
</feature>
<dbReference type="Gene3D" id="3.90.215.10">
    <property type="entry name" value="Gamma Fibrinogen, chain A, domain 1"/>
    <property type="match status" value="1"/>
</dbReference>
<dbReference type="SMART" id="SM00186">
    <property type="entry name" value="FBG"/>
    <property type="match status" value="1"/>
</dbReference>
<dbReference type="SUPFAM" id="SSF56496">
    <property type="entry name" value="Fibrinogen C-terminal domain-like"/>
    <property type="match status" value="1"/>
</dbReference>
<sequence length="2386" mass="259477">MGARGLLGCLLIITALLSSSHAGLVKKILRHRRQTLMPTNEHNLSLPISNHPVVFNHVYNINVPASSLCSVNLDSPESTQLLPKDAPASPDHQATEHTLDGENQIVFTHRINIPRRACECTDDLPGLKDLMSRLEMLEGEVSALRDQCSIDAGCCSVQVTGDVGTRPFCNGHGNYSTETCGCVCEPGWSGPNCTESECPNNCQDRGRCVDGKCECFKGFSGEDCTLEVCPVDCGEYGRCVGGKCLCSDGYFGEDCSETKCLNNCQGRGRCVDGDCVCDEPWTGFDCSELICPKDCYDRGRCVNGTCYCDEGFTGKDCGEQTCLNSCSGNGFCVDGRCDCIAGYRGDDCAKLACINDCNDRGTCFNGLCICDTGYQGEDCSQLACLNNCNHRGQCINGQCSCDVGFQGDDCAELSCPSDCLSRGRCVNGQCVCEEGFAGEDCSIRTCPSNCYGRGECIDGRCECHTGFTGDDCAELSCPNNCQNRGRCIDGQCVCDEGFTGEDCSQKACLNDCLGRGYCVDGKCVCQEGYSGDDCSVLSCPSNCNNRGRCVNGKCACESGYEGESCSELSCLNNCQDKGRCENGQCVCDEGYIGEDCSEVSPPKDLTVSEVTSETVDLAWNNEMLVTEYLVTFVPTRPGGLLQEFTVSGDKTAATVKELEPGLEYLISVYAVLSNKKSVPISARVATALPQPEGLIFKSVRETSVEVVWDQLDFPFDGWEIYFRNMKEENGKVLSTLPSAQNQFVQSGLGPGQEYEVSINIIKNNTRGPQTSKKVTTKIDAPRQVEVKDVTDSSALIGWSQPVAPVDRVTLFYGPSSDPSGDTSVEVPPPDKQYSVDKLKPDTEYRVSLISKSGDINSDPTTVTFTTALDAPKNLQVVSQTDDSISLEWTNSLADVGSYRVKYSPISGASHGEDLFPRGPGDTTKASITGLKPGTEYGIGVTAVKNERESLPATTNAATDIDPPTDFEVVESTETSLTLRWQKPQAKVSTYRLMYVSGDGQVEEVEIPGAETSHVLSNLTPGMSYSFALAAERGHKRSSPVRLSATTATFTFYLADSDDRELTTPTGAEDNVISFSNLDPSESQFSGTEPKDEHGLLTISGITPEGFDLSWKLNAHTVYDSFAVEYKDTQPVSDVREIQLPGDATGSRIGGLKASTEYQIKLYGISSSQRSALLEAVAATATEPTSPDVLSLSIKNASTTPQTTLETLTPEPQTTKAPPTAQTPPISNTPPISEAPPTSDSGAEPESSILDSVGNLTVNVTSTSVSLAWSAPEVFDNFLVEVTAQSGAAESNVTSLPGSMRRAEIEGLAPSTQYNITLQGLVEGRRSIPLKAFATTEELKPMVVNLTISDKTWDGFTVSWSPSDGEFESFVIEVTNLENFIESQNLTVSGDALSLGISGLNPNTSYLVGLYGMHQGSFLEPQYTEAITVNQPLLGKLFISNLTSESFAILWNGTDGELDGFILEIIDSDWLMEPQEYNLSHTVKSYEITGLRPSTDYIAYLYGTYKGSRTRAVSAVASTAKEPDLSRLVVSNITSDRFSLSWRTGEKAFDNFIVEVRESALPSQAMGRTLPGDVHSTVMVGLKASTRYNVKLYASVGGQNTQPLFDVATTEDVPLLGPIAALSTSPHNLSVSWSTVSGHFDGFVIRVSDPEQQSDTLEFRLPGEARNFTISNLMDATGYDIELYGISHGRHTPSVLAHTVTAPLPKVESVTISNITPYGFRVSWEVKQQPQEDLAPSSGGFRHFLIVVTDSGWLLEPQEFTVPGNQNHLDIWGLITGIGYEVRLTGVTESGLLSRPLNTVAVTEAEPEVDHLFVSDITADSFRLSWTADDDIFDRFVIKIRDSKRLAHPQEYSVRGDERTKVLTGLMGGTEYEIELYGVTLDQRSQPITGVAQTGLSTPKGLTFSDVTDSSAVVHWSMPRSPVDNYRITYVPFEGGSPMSMTVDGSVFQALLPDMVPGKVYQVTVSAVKGLEESDPSTDTVTTGLDKPQGLTVANVTDTSALLLWQPSVATVDGYVITYRIDSVSPMVEHVSGNIVEFEMDSLFPATRYTVGVHAMRETLKSEAAVTEFTTDVDPPRDLTAINIQTDSATLTWKPPQAAVTGYTLTFTSSDGTIREVVLSPTASSYSMAQLSGSTEYTVRLQAIAGAQRSRHVNTVFTTIGQLYRRPKDCAQILLNGETTSGLYTIYVAGEETQPIQVYCDMTTDGGGWLVFLRRQNGKLDFYRNWKNYTAGFGNMNNEFWLGLSNLHKITNSGHYELRVDMRDKGESAYAQYDKLTIAEPRTRYKIYIGAYSGTAGDSMTYHQGRPFSTYDNDNDIAVTNCALSYKGAFWYKNCHRVNLMGKYGDNSHSKGINWFHWKGHEHSIEFAEMKMRPANFRNFESRKKRS</sequence>
<feature type="disulfide bond" evidence="10">
    <location>
        <begin position="494"/>
        <end position="503"/>
    </location>
</feature>
<feature type="domain" description="Fibronectin type-III" evidence="14">
    <location>
        <begin position="1897"/>
        <end position="1987"/>
    </location>
</feature>
<feature type="domain" description="Fibronectin type-III" evidence="14">
    <location>
        <begin position="1251"/>
        <end position="1338"/>
    </location>
</feature>
<gene>
    <name evidence="16" type="ORF">XNOV1_A027629</name>
</gene>
<evidence type="ECO:0000259" key="14">
    <source>
        <dbReference type="PROSITE" id="PS50853"/>
    </source>
</evidence>
<feature type="chain" id="PRO_5043998842" evidence="12">
    <location>
        <begin position="23"/>
        <end position="2386"/>
    </location>
</feature>
<protein>
    <submittedName>
        <fullName evidence="16">Tenascin isoform X1</fullName>
    </submittedName>
</protein>
<name>A0AAV1GB23_XYRNO</name>
<dbReference type="PANTHER" id="PTHR46708">
    <property type="entry name" value="TENASCIN"/>
    <property type="match status" value="1"/>
</dbReference>
<organism evidence="16 17">
    <name type="scientific">Xyrichtys novacula</name>
    <name type="common">Pearly razorfish</name>
    <name type="synonym">Hemipteronotus novacula</name>
    <dbReference type="NCBI Taxonomy" id="13765"/>
    <lineage>
        <taxon>Eukaryota</taxon>
        <taxon>Metazoa</taxon>
        <taxon>Chordata</taxon>
        <taxon>Craniata</taxon>
        <taxon>Vertebrata</taxon>
        <taxon>Euteleostomi</taxon>
        <taxon>Actinopterygii</taxon>
        <taxon>Neopterygii</taxon>
        <taxon>Teleostei</taxon>
        <taxon>Neoteleostei</taxon>
        <taxon>Acanthomorphata</taxon>
        <taxon>Eupercaria</taxon>
        <taxon>Labriformes</taxon>
        <taxon>Labridae</taxon>
        <taxon>Xyrichtys</taxon>
    </lineage>
</organism>
<reference evidence="16" key="1">
    <citation type="submission" date="2023-08" db="EMBL/GenBank/DDBJ databases">
        <authorList>
            <person name="Alioto T."/>
            <person name="Alioto T."/>
            <person name="Gomez Garrido J."/>
        </authorList>
    </citation>
    <scope>NUCLEOTIDE SEQUENCE</scope>
</reference>
<dbReference type="InterPro" id="IPR000742">
    <property type="entry name" value="EGF"/>
</dbReference>
<dbReference type="Gene3D" id="2.10.25.10">
    <property type="entry name" value="Laminin"/>
    <property type="match status" value="13"/>
</dbReference>
<dbReference type="SUPFAM" id="SSF49265">
    <property type="entry name" value="Fibronectin type III"/>
    <property type="match status" value="12"/>
</dbReference>
<dbReference type="Pfam" id="PF25024">
    <property type="entry name" value="EGF_TEN"/>
    <property type="match status" value="1"/>
</dbReference>
<feature type="region of interest" description="Disordered" evidence="11">
    <location>
        <begin position="1184"/>
        <end position="1248"/>
    </location>
</feature>
<evidence type="ECO:0000256" key="10">
    <source>
        <dbReference type="PROSITE-ProRule" id="PRU00076"/>
    </source>
</evidence>
<dbReference type="CDD" id="cd00063">
    <property type="entry name" value="FN3"/>
    <property type="match status" value="15"/>
</dbReference>
<dbReference type="PROSITE" id="PS50026">
    <property type="entry name" value="EGF_3"/>
    <property type="match status" value="1"/>
</dbReference>
<dbReference type="Gene3D" id="2.20.25.10">
    <property type="match status" value="1"/>
</dbReference>
<dbReference type="FunFam" id="3.90.215.10:FF:000001">
    <property type="entry name" value="Tenascin isoform 1"/>
    <property type="match status" value="1"/>
</dbReference>
<evidence type="ECO:0000256" key="1">
    <source>
        <dbReference type="ARBA" id="ARBA00004498"/>
    </source>
</evidence>
<dbReference type="PROSITE" id="PS51406">
    <property type="entry name" value="FIBRINOGEN_C_2"/>
    <property type="match status" value="1"/>
</dbReference>
<evidence type="ECO:0000256" key="3">
    <source>
        <dbReference type="ARBA" id="ARBA00022525"/>
    </source>
</evidence>
<dbReference type="Pfam" id="PF18720">
    <property type="entry name" value="EGF_Tenascin"/>
    <property type="match status" value="3"/>
</dbReference>
<feature type="disulfide bond" evidence="10">
    <location>
        <begin position="477"/>
        <end position="487"/>
    </location>
</feature>
<dbReference type="InterPro" id="IPR014716">
    <property type="entry name" value="Fibrinogen_a/b/g_C_1"/>
</dbReference>
<dbReference type="GO" id="GO:0030155">
    <property type="term" value="P:regulation of cell adhesion"/>
    <property type="evidence" value="ECO:0007669"/>
    <property type="project" value="TreeGrafter"/>
</dbReference>
<evidence type="ECO:0000259" key="13">
    <source>
        <dbReference type="PROSITE" id="PS50026"/>
    </source>
</evidence>
<evidence type="ECO:0000256" key="4">
    <source>
        <dbReference type="ARBA" id="ARBA00022530"/>
    </source>
</evidence>
<feature type="domain" description="Fibrinogen C-terminal" evidence="15">
    <location>
        <begin position="2160"/>
        <end position="2375"/>
    </location>
</feature>
<keyword evidence="5 10" id="KW-0245">EGF-like domain</keyword>
<dbReference type="Pfam" id="PF00147">
    <property type="entry name" value="Fibrinogen_C"/>
    <property type="match status" value="1"/>
</dbReference>
<dbReference type="InterPro" id="IPR036056">
    <property type="entry name" value="Fibrinogen-like_C"/>
</dbReference>
<keyword evidence="9" id="KW-0325">Glycoprotein</keyword>
<dbReference type="GO" id="GO:0005615">
    <property type="term" value="C:extracellular space"/>
    <property type="evidence" value="ECO:0007669"/>
    <property type="project" value="TreeGrafter"/>
</dbReference>
<evidence type="ECO:0000256" key="8">
    <source>
        <dbReference type="ARBA" id="ARBA00023157"/>
    </source>
</evidence>
<dbReference type="PROSITE" id="PS01186">
    <property type="entry name" value="EGF_2"/>
    <property type="match status" value="6"/>
</dbReference>
<keyword evidence="8 10" id="KW-1015">Disulfide bond</keyword>
<dbReference type="Gene3D" id="2.60.40.10">
    <property type="entry name" value="Immunoglobulins"/>
    <property type="match status" value="16"/>
</dbReference>
<keyword evidence="4" id="KW-0272">Extracellular matrix</keyword>
<evidence type="ECO:0000256" key="2">
    <source>
        <dbReference type="ARBA" id="ARBA00008673"/>
    </source>
</evidence>
<feature type="domain" description="Fibronectin type-III" evidence="14">
    <location>
        <begin position="1523"/>
        <end position="1612"/>
    </location>
</feature>
<evidence type="ECO:0000256" key="7">
    <source>
        <dbReference type="ARBA" id="ARBA00022737"/>
    </source>
</evidence>
<comment type="caution">
    <text evidence="10">Lacks conserved residue(s) required for the propagation of feature annotation.</text>
</comment>
<keyword evidence="17" id="KW-1185">Reference proteome</keyword>
<feature type="domain" description="Fibronectin type-III" evidence="14">
    <location>
        <begin position="1705"/>
        <end position="1807"/>
    </location>
</feature>
<feature type="domain" description="Fibronectin type-III" evidence="14">
    <location>
        <begin position="1341"/>
        <end position="1431"/>
    </location>
</feature>
<dbReference type="FunFam" id="2.10.25.10:FF:000001">
    <property type="entry name" value="Tenascin C"/>
    <property type="match status" value="10"/>
</dbReference>
<dbReference type="CDD" id="cd00087">
    <property type="entry name" value="FReD"/>
    <property type="match status" value="1"/>
</dbReference>
<comment type="subcellular location">
    <subcellularLocation>
        <location evidence="1">Secreted</location>
        <location evidence="1">Extracellular space</location>
        <location evidence="1">Extracellular matrix</location>
    </subcellularLocation>
</comment>
<dbReference type="Pfam" id="PF00041">
    <property type="entry name" value="fn3"/>
    <property type="match status" value="13"/>
</dbReference>
<keyword evidence="7" id="KW-0677">Repeat</keyword>
<evidence type="ECO:0000256" key="9">
    <source>
        <dbReference type="ARBA" id="ARBA00023180"/>
    </source>
</evidence>
<evidence type="ECO:0000259" key="15">
    <source>
        <dbReference type="PROSITE" id="PS51406"/>
    </source>
</evidence>
<feature type="domain" description="Fibronectin type-III" evidence="14">
    <location>
        <begin position="1092"/>
        <end position="1184"/>
    </location>
</feature>
<dbReference type="GO" id="GO:0031175">
    <property type="term" value="P:neuron projection development"/>
    <property type="evidence" value="ECO:0007669"/>
    <property type="project" value="TreeGrafter"/>
</dbReference>
<dbReference type="Proteomes" id="UP001178508">
    <property type="component" value="Chromosome 13"/>
</dbReference>
<comment type="similarity">
    <text evidence="2">Belongs to the tenascin family.</text>
</comment>
<dbReference type="PROSITE" id="PS00022">
    <property type="entry name" value="EGF_1"/>
    <property type="match status" value="5"/>
</dbReference>
<dbReference type="InterPro" id="IPR003961">
    <property type="entry name" value="FN3_dom"/>
</dbReference>